<comment type="catalytic activity">
    <reaction evidence="20">
        <text>ATP + (deoxyribonucleotide)n-3'-hydroxyl + 5'-phospho-(deoxyribonucleotide)m = (deoxyribonucleotide)n+m + AMP + diphosphate.</text>
        <dbReference type="EC" id="6.5.1.1"/>
    </reaction>
</comment>
<dbReference type="PANTHER" id="PTHR42705:SF2">
    <property type="entry name" value="BIFUNCTIONAL NON-HOMOLOGOUS END JOINING PROTEIN LIGD"/>
    <property type="match status" value="1"/>
</dbReference>
<keyword evidence="4" id="KW-0808">Transferase</keyword>
<dbReference type="CDD" id="cd07906">
    <property type="entry name" value="Adenylation_DNA_ligase_LigD_LigC"/>
    <property type="match status" value="1"/>
</dbReference>
<evidence type="ECO:0000256" key="23">
    <source>
        <dbReference type="SAM" id="MobiDB-lite"/>
    </source>
</evidence>
<dbReference type="CDD" id="cd04863">
    <property type="entry name" value="MtLigD_Pol_like"/>
    <property type="match status" value="1"/>
</dbReference>
<keyword evidence="13" id="KW-0239">DNA-directed DNA polymerase</keyword>
<keyword evidence="6" id="KW-0540">Nuclease</keyword>
<keyword evidence="16" id="KW-0234">DNA repair</keyword>
<evidence type="ECO:0000256" key="20">
    <source>
        <dbReference type="ARBA" id="ARBA00034003"/>
    </source>
</evidence>
<dbReference type="GO" id="GO:0006310">
    <property type="term" value="P:DNA recombination"/>
    <property type="evidence" value="ECO:0007669"/>
    <property type="project" value="UniProtKB-KW"/>
</dbReference>
<keyword evidence="7" id="KW-0479">Metal-binding</keyword>
<feature type="compositionally biased region" description="Basic and acidic residues" evidence="23">
    <location>
        <begin position="310"/>
        <end position="330"/>
    </location>
</feature>
<dbReference type="Pfam" id="PF21686">
    <property type="entry name" value="LigD_Prim-Pol"/>
    <property type="match status" value="1"/>
</dbReference>
<evidence type="ECO:0000256" key="6">
    <source>
        <dbReference type="ARBA" id="ARBA00022722"/>
    </source>
</evidence>
<evidence type="ECO:0000256" key="9">
    <source>
        <dbReference type="ARBA" id="ARBA00022763"/>
    </source>
</evidence>
<evidence type="ECO:0000256" key="1">
    <source>
        <dbReference type="ARBA" id="ARBA00001936"/>
    </source>
</evidence>
<keyword evidence="18" id="KW-0511">Multifunctional enzyme</keyword>
<keyword evidence="12" id="KW-0067">ATP-binding</keyword>
<dbReference type="GO" id="GO:0004527">
    <property type="term" value="F:exonuclease activity"/>
    <property type="evidence" value="ECO:0007669"/>
    <property type="project" value="UniProtKB-KW"/>
</dbReference>
<dbReference type="NCBIfam" id="NF007210">
    <property type="entry name" value="PRK09632.1"/>
    <property type="match status" value="1"/>
</dbReference>
<comment type="caution">
    <text evidence="25">The sequence shown here is derived from an EMBL/GenBank/DDBJ whole genome shotgun (WGS) entry which is preliminary data.</text>
</comment>
<dbReference type="SUPFAM" id="SSF56091">
    <property type="entry name" value="DNA ligase/mRNA capping enzyme, catalytic domain"/>
    <property type="match status" value="1"/>
</dbReference>
<dbReference type="InterPro" id="IPR012340">
    <property type="entry name" value="NA-bd_OB-fold"/>
</dbReference>
<dbReference type="GO" id="GO:0003677">
    <property type="term" value="F:DNA binding"/>
    <property type="evidence" value="ECO:0007669"/>
    <property type="project" value="UniProtKB-KW"/>
</dbReference>
<dbReference type="InterPro" id="IPR012309">
    <property type="entry name" value="DNA_ligase_ATP-dep_C"/>
</dbReference>
<dbReference type="PANTHER" id="PTHR42705">
    <property type="entry name" value="BIFUNCTIONAL NON-HOMOLOGOUS END JOINING PROTEIN LIGD"/>
    <property type="match status" value="1"/>
</dbReference>
<keyword evidence="10" id="KW-0378">Hydrolase</keyword>
<dbReference type="RefSeq" id="WP_085510989.1">
    <property type="nucleotide sequence ID" value="NZ_FXAP01000001.1"/>
</dbReference>
<evidence type="ECO:0000256" key="2">
    <source>
        <dbReference type="ARBA" id="ARBA00012727"/>
    </source>
</evidence>
<feature type="compositionally biased region" description="Pro residues" evidence="23">
    <location>
        <begin position="331"/>
        <end position="340"/>
    </location>
</feature>
<evidence type="ECO:0000256" key="11">
    <source>
        <dbReference type="ARBA" id="ARBA00022839"/>
    </source>
</evidence>
<dbReference type="InterPro" id="IPR033649">
    <property type="entry name" value="MtLigD_Pol-like"/>
</dbReference>
<dbReference type="Proteomes" id="UP000266915">
    <property type="component" value="Unassembled WGS sequence"/>
</dbReference>
<comment type="similarity">
    <text evidence="21">In the C-terminal section; belongs to the ATP-dependent DNA ligase family.</text>
</comment>
<keyword evidence="17" id="KW-0464">Manganese</keyword>
<dbReference type="NCBIfam" id="TIGR02778">
    <property type="entry name" value="ligD_pol"/>
    <property type="match status" value="1"/>
</dbReference>
<feature type="domain" description="ATP-dependent DNA ligase family profile" evidence="24">
    <location>
        <begin position="597"/>
        <end position="720"/>
    </location>
</feature>
<keyword evidence="14" id="KW-0238">DNA-binding</keyword>
<dbReference type="EC" id="6.5.1.1" evidence="2"/>
<accession>A0A3N2C3F4</accession>
<dbReference type="InterPro" id="IPR012310">
    <property type="entry name" value="DNA_ligase_ATP-dep_cent"/>
</dbReference>
<evidence type="ECO:0000256" key="18">
    <source>
        <dbReference type="ARBA" id="ARBA00023268"/>
    </source>
</evidence>
<dbReference type="NCBIfam" id="TIGR02777">
    <property type="entry name" value="LigD_PE_dom"/>
    <property type="match status" value="1"/>
</dbReference>
<keyword evidence="5" id="KW-0548">Nucleotidyltransferase</keyword>
<dbReference type="InterPro" id="IPR014146">
    <property type="entry name" value="LigD_ligase_dom"/>
</dbReference>
<feature type="region of interest" description="Disordered" evidence="23">
    <location>
        <begin position="295"/>
        <end position="345"/>
    </location>
</feature>
<evidence type="ECO:0000259" key="24">
    <source>
        <dbReference type="PROSITE" id="PS50160"/>
    </source>
</evidence>
<dbReference type="InterPro" id="IPR014145">
    <property type="entry name" value="LigD_pol_dom"/>
</dbReference>
<dbReference type="GO" id="GO:0003887">
    <property type="term" value="F:DNA-directed DNA polymerase activity"/>
    <property type="evidence" value="ECO:0007669"/>
    <property type="project" value="UniProtKB-KW"/>
</dbReference>
<keyword evidence="26" id="KW-1185">Reference proteome</keyword>
<evidence type="ECO:0000256" key="17">
    <source>
        <dbReference type="ARBA" id="ARBA00023211"/>
    </source>
</evidence>
<keyword evidence="11" id="KW-0269">Exonuclease</keyword>
<dbReference type="AlphaFoldDB" id="A0A3N2C3F4"/>
<evidence type="ECO:0000256" key="16">
    <source>
        <dbReference type="ARBA" id="ARBA00023204"/>
    </source>
</evidence>
<dbReference type="Gene3D" id="2.40.50.140">
    <property type="entry name" value="Nucleic acid-binding proteins"/>
    <property type="match status" value="1"/>
</dbReference>
<keyword evidence="9" id="KW-0227">DNA damage</keyword>
<evidence type="ECO:0000256" key="10">
    <source>
        <dbReference type="ARBA" id="ARBA00022801"/>
    </source>
</evidence>
<proteinExistence type="inferred from homology"/>
<evidence type="ECO:0000256" key="8">
    <source>
        <dbReference type="ARBA" id="ARBA00022741"/>
    </source>
</evidence>
<dbReference type="GO" id="GO:0046872">
    <property type="term" value="F:metal ion binding"/>
    <property type="evidence" value="ECO:0007669"/>
    <property type="project" value="UniProtKB-KW"/>
</dbReference>
<dbReference type="Gene3D" id="3.90.920.10">
    <property type="entry name" value="DNA primase, PRIM domain"/>
    <property type="match status" value="1"/>
</dbReference>
<dbReference type="PROSITE" id="PS50160">
    <property type="entry name" value="DNA_LIGASE_A3"/>
    <property type="match status" value="1"/>
</dbReference>
<keyword evidence="15" id="KW-0233">DNA recombination</keyword>
<keyword evidence="3 25" id="KW-0436">Ligase</keyword>
<evidence type="ECO:0000256" key="4">
    <source>
        <dbReference type="ARBA" id="ARBA00022679"/>
    </source>
</evidence>
<dbReference type="GO" id="GO:0006281">
    <property type="term" value="P:DNA repair"/>
    <property type="evidence" value="ECO:0007669"/>
    <property type="project" value="UniProtKB-KW"/>
</dbReference>
<dbReference type="Pfam" id="PF01068">
    <property type="entry name" value="DNA_ligase_A_M"/>
    <property type="match status" value="1"/>
</dbReference>
<name>A0A3N2C3F4_9MICO</name>
<evidence type="ECO:0000313" key="25">
    <source>
        <dbReference type="EMBL" id="ROR82026.1"/>
    </source>
</evidence>
<dbReference type="SUPFAM" id="SSF50249">
    <property type="entry name" value="Nucleic acid-binding proteins"/>
    <property type="match status" value="1"/>
</dbReference>
<organism evidence="25 26">
    <name type="scientific">Plantibacter flavus</name>
    <dbReference type="NCBI Taxonomy" id="150123"/>
    <lineage>
        <taxon>Bacteria</taxon>
        <taxon>Bacillati</taxon>
        <taxon>Actinomycetota</taxon>
        <taxon>Actinomycetes</taxon>
        <taxon>Micrococcales</taxon>
        <taxon>Microbacteriaceae</taxon>
        <taxon>Plantibacter</taxon>
    </lineage>
</organism>
<evidence type="ECO:0000256" key="13">
    <source>
        <dbReference type="ARBA" id="ARBA00022932"/>
    </source>
</evidence>
<gene>
    <name evidence="25" type="ORF">EDD42_2108</name>
</gene>
<evidence type="ECO:0000256" key="15">
    <source>
        <dbReference type="ARBA" id="ARBA00023172"/>
    </source>
</evidence>
<sequence>MARTSGGGGQTQWVDVDGRRIQLTHLDKVLYPETGTTKAEVLAYYAAVAEHLLPHLADRPVTRKRWVHGVGTAASPESGFFQKDLGASAPDWVQRLPIEHSDHTNEYPIVDDLATLTWLAQLGALELHVPQWRFDRSGERRPPDRLVLDLDPGEGVSLGECAGVAGLARAVLVDMGLDPVPLTSGSKGIHLYAALDGRQSSAEVSLVAHELARALAADEPGLVVSEMSKQRRTGKVFVDWSQNNGSKTTIAPFSLRGRSRPTVAAPRRWEELDDPGLAQLEFPAVLERLADGEDPLRVLGDPRPSITIRPSEHEDRLVEYRRKRDAERTPEPVPDGPPAPAAAGAPPSFVIQRHEARKLHHDFRLEHDGVLVSWALPKGVPTDPSSNHLAVRTEDHPIEYGSFEGTIPAGEYGAGEVTIWDAGTYELEKWRDDEVIGTLRGRAGGALGGPMRFALIRTAGGTGREAPSWLIHRMRAPGDPPAPPVARHRGIPTPMLASVAVPGELVDDGSWAFEMKWDGIRAIASVDGSTGRVRLSSRNGKDLTAAYPEVVEELAASLAGRAVVLDGEIVASGPDGRPDFSLLQRRMQLTSERDVERERRRTPVRLLLFDLLALDDTDRTELPYRERRELLERTIESGTVVQVPPTIDGSLDDALEVSRGLRLEGVMAKELDGRYRPGRRSSTWVKFKHERMEEVVVAGWRPGRGGRSGGIGSLLLGVPGPDGLLHYAGRVGSGFSDRELAATALRFERLGRASTTLVGVPPADAADANWVEPVLIGEVRFSEWTPDGRFRHPVWRGWRPDRTVDDLEAPDRGR</sequence>
<evidence type="ECO:0000313" key="26">
    <source>
        <dbReference type="Proteomes" id="UP000266915"/>
    </source>
</evidence>
<dbReference type="Gene3D" id="3.30.470.30">
    <property type="entry name" value="DNA ligase/mRNA capping enzyme"/>
    <property type="match status" value="1"/>
</dbReference>
<comment type="similarity">
    <text evidence="22">In the N-terminal section; belongs to the LigD polymerase family.</text>
</comment>
<dbReference type="Pfam" id="PF13298">
    <property type="entry name" value="LigD_N"/>
    <property type="match status" value="1"/>
</dbReference>
<dbReference type="Pfam" id="PF04679">
    <property type="entry name" value="DNA_ligase_A_C"/>
    <property type="match status" value="1"/>
</dbReference>
<evidence type="ECO:0000256" key="12">
    <source>
        <dbReference type="ARBA" id="ARBA00022840"/>
    </source>
</evidence>
<evidence type="ECO:0000256" key="14">
    <source>
        <dbReference type="ARBA" id="ARBA00023125"/>
    </source>
</evidence>
<comment type="cofactor">
    <cofactor evidence="1">
        <name>Mn(2+)</name>
        <dbReference type="ChEBI" id="CHEBI:29035"/>
    </cofactor>
</comment>
<protein>
    <recommendedName>
        <fullName evidence="2">DNA ligase (ATP)</fullName>
        <ecNumber evidence="2">6.5.1.1</ecNumber>
    </recommendedName>
    <alternativeName>
        <fullName evidence="19">NHEJ DNA polymerase</fullName>
    </alternativeName>
</protein>
<evidence type="ECO:0000256" key="22">
    <source>
        <dbReference type="ARBA" id="ARBA00049990"/>
    </source>
</evidence>
<dbReference type="EMBL" id="RKHL01000001">
    <property type="protein sequence ID" value="ROR82026.1"/>
    <property type="molecule type" value="Genomic_DNA"/>
</dbReference>
<keyword evidence="8" id="KW-0547">Nucleotide-binding</keyword>
<dbReference type="InterPro" id="IPR052171">
    <property type="entry name" value="NHEJ_LigD"/>
</dbReference>
<reference evidence="25 26" key="1">
    <citation type="submission" date="2018-11" db="EMBL/GenBank/DDBJ databases">
        <title>Sequencing the genomes of 1000 actinobacteria strains.</title>
        <authorList>
            <person name="Klenk H.-P."/>
        </authorList>
    </citation>
    <scope>NUCLEOTIDE SEQUENCE [LARGE SCALE GENOMIC DNA]</scope>
    <source>
        <strain evidence="25 26">DSM 14012</strain>
    </source>
</reference>
<evidence type="ECO:0000256" key="19">
    <source>
        <dbReference type="ARBA" id="ARBA00029943"/>
    </source>
</evidence>
<evidence type="ECO:0000256" key="21">
    <source>
        <dbReference type="ARBA" id="ARBA00049981"/>
    </source>
</evidence>
<evidence type="ECO:0000256" key="7">
    <source>
        <dbReference type="ARBA" id="ARBA00022723"/>
    </source>
</evidence>
<dbReference type="GO" id="GO:0003910">
    <property type="term" value="F:DNA ligase (ATP) activity"/>
    <property type="evidence" value="ECO:0007669"/>
    <property type="project" value="UniProtKB-EC"/>
</dbReference>
<dbReference type="InterPro" id="IPR014144">
    <property type="entry name" value="LigD_PE_domain"/>
</dbReference>
<dbReference type="NCBIfam" id="TIGR02779">
    <property type="entry name" value="NHEJ_ligase_lig"/>
    <property type="match status" value="1"/>
</dbReference>
<dbReference type="Gene3D" id="3.30.1490.70">
    <property type="match status" value="1"/>
</dbReference>
<evidence type="ECO:0000256" key="5">
    <source>
        <dbReference type="ARBA" id="ARBA00022695"/>
    </source>
</evidence>
<dbReference type="GO" id="GO:0005524">
    <property type="term" value="F:ATP binding"/>
    <property type="evidence" value="ECO:0007669"/>
    <property type="project" value="UniProtKB-KW"/>
</dbReference>
<dbReference type="CDD" id="cd07971">
    <property type="entry name" value="OBF_DNA_ligase_LigD"/>
    <property type="match status" value="1"/>
</dbReference>
<evidence type="ECO:0000256" key="3">
    <source>
        <dbReference type="ARBA" id="ARBA00022598"/>
    </source>
</evidence>